<dbReference type="Pfam" id="PF24681">
    <property type="entry name" value="Kelch_KLHDC2_KLHL20_DRC7"/>
    <property type="match status" value="1"/>
</dbReference>
<dbReference type="EMBL" id="SDMP01000003">
    <property type="protein sequence ID" value="RYR68430.1"/>
    <property type="molecule type" value="Genomic_DNA"/>
</dbReference>
<evidence type="ECO:0000256" key="1">
    <source>
        <dbReference type="ARBA" id="ARBA00022441"/>
    </source>
</evidence>
<comment type="caution">
    <text evidence="3">The sequence shown here is derived from an EMBL/GenBank/DDBJ whole genome shotgun (WGS) entry which is preliminary data.</text>
</comment>
<dbReference type="PANTHER" id="PTHR46228:SF2">
    <property type="entry name" value="KELCH REPEAT PROTEIN (AFU_ORTHOLOGUE AFUA_4G14350)"/>
    <property type="match status" value="1"/>
</dbReference>
<sequence>MNERQQIVDKIYKVSEEDNEKYLIKFRNRLENLLYIGKFIRYDRKENFFELKGEFPVPRDSHSTIAIGNKLIVYGGDSGYQYHGNIDILDMETMTWSKLRIQGSSPGVWAGHAAVYIIRGVGEKRYYNDIWIFDICTCSWTQLYITGQLHGLSTYITTCFLFLAVLLYEVNKISGSVLSVQTSDSRSKKYSGRALCRHGIVAFRDDTRLQKGGPISAGLLEAIEGSQITDNLEQRFYKNLRNENLVSVNVVLCIY</sequence>
<dbReference type="PANTHER" id="PTHR46228">
    <property type="entry name" value="KELCH DOMAIN-CONTAINING PROTEIN"/>
    <property type="match status" value="1"/>
</dbReference>
<dbReference type="AlphaFoldDB" id="A0A445DZ39"/>
<accession>A0A445DZ39</accession>
<dbReference type="SUPFAM" id="SSF117281">
    <property type="entry name" value="Kelch motif"/>
    <property type="match status" value="1"/>
</dbReference>
<keyword evidence="4" id="KW-1185">Reference proteome</keyword>
<dbReference type="STRING" id="3818.A0A445DZ39"/>
<dbReference type="Proteomes" id="UP000289738">
    <property type="component" value="Chromosome A03"/>
</dbReference>
<evidence type="ECO:0000256" key="2">
    <source>
        <dbReference type="ARBA" id="ARBA00022737"/>
    </source>
</evidence>
<evidence type="ECO:0000313" key="3">
    <source>
        <dbReference type="EMBL" id="RYR68430.1"/>
    </source>
</evidence>
<dbReference type="Gene3D" id="2.120.10.80">
    <property type="entry name" value="Kelch-type beta propeller"/>
    <property type="match status" value="1"/>
</dbReference>
<gene>
    <name evidence="3" type="ORF">Ahy_A03g014934</name>
</gene>
<keyword evidence="1" id="KW-0880">Kelch repeat</keyword>
<name>A0A445DZ39_ARAHY</name>
<organism evidence="3 4">
    <name type="scientific">Arachis hypogaea</name>
    <name type="common">Peanut</name>
    <dbReference type="NCBI Taxonomy" id="3818"/>
    <lineage>
        <taxon>Eukaryota</taxon>
        <taxon>Viridiplantae</taxon>
        <taxon>Streptophyta</taxon>
        <taxon>Embryophyta</taxon>
        <taxon>Tracheophyta</taxon>
        <taxon>Spermatophyta</taxon>
        <taxon>Magnoliopsida</taxon>
        <taxon>eudicotyledons</taxon>
        <taxon>Gunneridae</taxon>
        <taxon>Pentapetalae</taxon>
        <taxon>rosids</taxon>
        <taxon>fabids</taxon>
        <taxon>Fabales</taxon>
        <taxon>Fabaceae</taxon>
        <taxon>Papilionoideae</taxon>
        <taxon>50 kb inversion clade</taxon>
        <taxon>dalbergioids sensu lato</taxon>
        <taxon>Dalbergieae</taxon>
        <taxon>Pterocarpus clade</taxon>
        <taxon>Arachis</taxon>
    </lineage>
</organism>
<proteinExistence type="predicted"/>
<keyword evidence="2" id="KW-0677">Repeat</keyword>
<reference evidence="3 4" key="1">
    <citation type="submission" date="2019-01" db="EMBL/GenBank/DDBJ databases">
        <title>Sequencing of cultivated peanut Arachis hypogaea provides insights into genome evolution and oil improvement.</title>
        <authorList>
            <person name="Chen X."/>
        </authorList>
    </citation>
    <scope>NUCLEOTIDE SEQUENCE [LARGE SCALE GENOMIC DNA]</scope>
    <source>
        <strain evidence="4">cv. Fuhuasheng</strain>
        <tissue evidence="3">Leaves</tissue>
    </source>
</reference>
<dbReference type="InterPro" id="IPR015915">
    <property type="entry name" value="Kelch-typ_b-propeller"/>
</dbReference>
<evidence type="ECO:0000313" key="4">
    <source>
        <dbReference type="Proteomes" id="UP000289738"/>
    </source>
</evidence>
<protein>
    <submittedName>
        <fullName evidence="3">Uncharacterized protein</fullName>
    </submittedName>
</protein>